<evidence type="ECO:0000313" key="8">
    <source>
        <dbReference type="Proteomes" id="UP000537260"/>
    </source>
</evidence>
<evidence type="ECO:0000256" key="1">
    <source>
        <dbReference type="ARBA" id="ARBA00004651"/>
    </source>
</evidence>
<dbReference type="GO" id="GO:0005886">
    <property type="term" value="C:plasma membrane"/>
    <property type="evidence" value="ECO:0007669"/>
    <property type="project" value="UniProtKB-SubCell"/>
</dbReference>
<feature type="transmembrane region" description="Helical" evidence="5">
    <location>
        <begin position="254"/>
        <end position="273"/>
    </location>
</feature>
<dbReference type="SUPFAM" id="SSF103473">
    <property type="entry name" value="MFS general substrate transporter"/>
    <property type="match status" value="1"/>
</dbReference>
<evidence type="ECO:0000256" key="4">
    <source>
        <dbReference type="ARBA" id="ARBA00023136"/>
    </source>
</evidence>
<dbReference type="InterPro" id="IPR052524">
    <property type="entry name" value="MFS_Cyanate_Porter"/>
</dbReference>
<keyword evidence="8" id="KW-1185">Reference proteome</keyword>
<name>A0A7Z0EGT8_9MICO</name>
<proteinExistence type="predicted"/>
<reference evidence="7 8" key="1">
    <citation type="submission" date="2020-07" db="EMBL/GenBank/DDBJ databases">
        <title>Sequencing the genomes of 1000 actinobacteria strains.</title>
        <authorList>
            <person name="Klenk H.-P."/>
        </authorList>
    </citation>
    <scope>NUCLEOTIDE SEQUENCE [LARGE SCALE GENOMIC DNA]</scope>
    <source>
        <strain evidence="7 8">LI1</strain>
    </source>
</reference>
<dbReference type="EMBL" id="JACCFM010000001">
    <property type="protein sequence ID" value="NYJ20639.1"/>
    <property type="molecule type" value="Genomic_DNA"/>
</dbReference>
<feature type="transmembrane region" description="Helical" evidence="5">
    <location>
        <begin position="340"/>
        <end position="363"/>
    </location>
</feature>
<dbReference type="GO" id="GO:0022857">
    <property type="term" value="F:transmembrane transporter activity"/>
    <property type="evidence" value="ECO:0007669"/>
    <property type="project" value="InterPro"/>
</dbReference>
<dbReference type="InterPro" id="IPR011701">
    <property type="entry name" value="MFS"/>
</dbReference>
<comment type="subcellular location">
    <subcellularLocation>
        <location evidence="1">Cell membrane</location>
        <topology evidence="1">Multi-pass membrane protein</topology>
    </subcellularLocation>
</comment>
<comment type="caution">
    <text evidence="7">The sequence shown here is derived from an EMBL/GenBank/DDBJ whole genome shotgun (WGS) entry which is preliminary data.</text>
</comment>
<feature type="transmembrane region" description="Helical" evidence="5">
    <location>
        <begin position="109"/>
        <end position="129"/>
    </location>
</feature>
<dbReference type="Gene3D" id="1.20.1250.20">
    <property type="entry name" value="MFS general substrate transporter like domains"/>
    <property type="match status" value="2"/>
</dbReference>
<dbReference type="RefSeq" id="WP_218868884.1">
    <property type="nucleotide sequence ID" value="NZ_JACCFM010000001.1"/>
</dbReference>
<dbReference type="InterPro" id="IPR020846">
    <property type="entry name" value="MFS_dom"/>
</dbReference>
<evidence type="ECO:0000313" key="7">
    <source>
        <dbReference type="EMBL" id="NYJ20639.1"/>
    </source>
</evidence>
<feature type="transmembrane region" description="Helical" evidence="5">
    <location>
        <begin position="136"/>
        <end position="158"/>
    </location>
</feature>
<dbReference type="AlphaFoldDB" id="A0A7Z0EGT8"/>
<feature type="transmembrane region" description="Helical" evidence="5">
    <location>
        <begin position="217"/>
        <end position="242"/>
    </location>
</feature>
<evidence type="ECO:0000256" key="5">
    <source>
        <dbReference type="SAM" id="Phobius"/>
    </source>
</evidence>
<dbReference type="Pfam" id="PF07690">
    <property type="entry name" value="MFS_1"/>
    <property type="match status" value="1"/>
</dbReference>
<keyword evidence="4 5" id="KW-0472">Membrane</keyword>
<dbReference type="Proteomes" id="UP000537260">
    <property type="component" value="Unassembled WGS sequence"/>
</dbReference>
<gene>
    <name evidence="7" type="ORF">HNR05_002430</name>
</gene>
<feature type="transmembrane region" description="Helical" evidence="5">
    <location>
        <begin position="84"/>
        <end position="103"/>
    </location>
</feature>
<feature type="domain" description="Major facilitator superfamily (MFS) profile" evidence="6">
    <location>
        <begin position="213"/>
        <end position="409"/>
    </location>
</feature>
<dbReference type="PROSITE" id="PS50850">
    <property type="entry name" value="MFS"/>
    <property type="match status" value="1"/>
</dbReference>
<sequence length="409" mass="42374">MSSRRKSSRARPDSTRLLGLVAALLIGLNLRPAVTTVAATLDEASRALGLSASETTVLATLPVIAFGVSAPLGPWLARRFGVSRVLLCAMWALAAGLVIRVLWPALLLPGTFVAGAAIMAAGTLLPQFLKSVDAPALWVGLSSMSFGVGAALGAALTAPIYAMSGPRLEIAWGVWAVPALLAGIPLMQGMRRLRAAGPTPTPPRAALVFTPRNMRTIAILTLVFGLQALLYFAMTAWMPLLLAERGQDSAQTGWLLAWFSIAGFVPTLVTPILARRRAVLRWVGPGLGVAIAIGMLALYLSSNEQIFWIVGGLGAVQSAAFGLSLSLIITMSTNPATAGVVSAIGQGAGYVIAGAGSLAIGLIQTATNSWLLSFSVMAALGLVLSVVVAAAIRREAIDLVPERIQVATS</sequence>
<feature type="transmembrane region" description="Helical" evidence="5">
    <location>
        <begin position="306"/>
        <end position="328"/>
    </location>
</feature>
<feature type="transmembrane region" description="Helical" evidence="5">
    <location>
        <begin position="57"/>
        <end position="77"/>
    </location>
</feature>
<evidence type="ECO:0000256" key="3">
    <source>
        <dbReference type="ARBA" id="ARBA00022989"/>
    </source>
</evidence>
<accession>A0A7Z0EGT8</accession>
<keyword evidence="2 5" id="KW-0812">Transmembrane</keyword>
<keyword evidence="3 5" id="KW-1133">Transmembrane helix</keyword>
<dbReference type="InterPro" id="IPR036259">
    <property type="entry name" value="MFS_trans_sf"/>
</dbReference>
<feature type="transmembrane region" description="Helical" evidence="5">
    <location>
        <begin position="170"/>
        <end position="187"/>
    </location>
</feature>
<organism evidence="7 8">
    <name type="scientific">Glaciibacter psychrotolerans</name>
    <dbReference type="NCBI Taxonomy" id="670054"/>
    <lineage>
        <taxon>Bacteria</taxon>
        <taxon>Bacillati</taxon>
        <taxon>Actinomycetota</taxon>
        <taxon>Actinomycetes</taxon>
        <taxon>Micrococcales</taxon>
        <taxon>Microbacteriaceae</taxon>
        <taxon>Glaciibacter</taxon>
    </lineage>
</organism>
<dbReference type="PANTHER" id="PTHR23523">
    <property type="match status" value="1"/>
</dbReference>
<protein>
    <submittedName>
        <fullName evidence="7">CP family cyanate transporter-like MFS transporter</fullName>
    </submittedName>
</protein>
<evidence type="ECO:0000259" key="6">
    <source>
        <dbReference type="PROSITE" id="PS50850"/>
    </source>
</evidence>
<feature type="transmembrane region" description="Helical" evidence="5">
    <location>
        <begin position="280"/>
        <end position="300"/>
    </location>
</feature>
<dbReference type="PANTHER" id="PTHR23523:SF2">
    <property type="entry name" value="2-NITROIMIDAZOLE TRANSPORTER"/>
    <property type="match status" value="1"/>
</dbReference>
<feature type="transmembrane region" description="Helical" evidence="5">
    <location>
        <begin position="369"/>
        <end position="392"/>
    </location>
</feature>
<evidence type="ECO:0000256" key="2">
    <source>
        <dbReference type="ARBA" id="ARBA00022692"/>
    </source>
</evidence>